<organism evidence="1">
    <name type="scientific">marine sediment metagenome</name>
    <dbReference type="NCBI Taxonomy" id="412755"/>
    <lineage>
        <taxon>unclassified sequences</taxon>
        <taxon>metagenomes</taxon>
        <taxon>ecological metagenomes</taxon>
    </lineage>
</organism>
<evidence type="ECO:0000313" key="1">
    <source>
        <dbReference type="EMBL" id="GAG43163.1"/>
    </source>
</evidence>
<dbReference type="AlphaFoldDB" id="X0Y372"/>
<proteinExistence type="predicted"/>
<accession>X0Y372</accession>
<reference evidence="1" key="1">
    <citation type="journal article" date="2014" name="Front. Microbiol.">
        <title>High frequency of phylogenetically diverse reductive dehalogenase-homologous genes in deep subseafloor sedimentary metagenomes.</title>
        <authorList>
            <person name="Kawai M."/>
            <person name="Futagami T."/>
            <person name="Toyoda A."/>
            <person name="Takaki Y."/>
            <person name="Nishi S."/>
            <person name="Hori S."/>
            <person name="Arai W."/>
            <person name="Tsubouchi T."/>
            <person name="Morono Y."/>
            <person name="Uchiyama I."/>
            <person name="Ito T."/>
            <person name="Fujiyama A."/>
            <person name="Inagaki F."/>
            <person name="Takami H."/>
        </authorList>
    </citation>
    <scope>NUCLEOTIDE SEQUENCE</scope>
    <source>
        <strain evidence="1">Expedition CK06-06</strain>
    </source>
</reference>
<sequence>MITRTVGVGGDFASPEAAVAAYSGVDLIDNL</sequence>
<protein>
    <submittedName>
        <fullName evidence="1">Uncharacterized protein</fullName>
    </submittedName>
</protein>
<comment type="caution">
    <text evidence="1">The sequence shown here is derived from an EMBL/GenBank/DDBJ whole genome shotgun (WGS) entry which is preliminary data.</text>
</comment>
<feature type="non-terminal residue" evidence="1">
    <location>
        <position position="31"/>
    </location>
</feature>
<dbReference type="EMBL" id="BARS01052505">
    <property type="protein sequence ID" value="GAG43163.1"/>
    <property type="molecule type" value="Genomic_DNA"/>
</dbReference>
<gene>
    <name evidence="1" type="ORF">S01H1_78049</name>
</gene>
<name>X0Y372_9ZZZZ</name>